<dbReference type="EMBL" id="JABBMI010000107">
    <property type="protein sequence ID" value="NMK55573.1"/>
    <property type="molecule type" value="Genomic_DNA"/>
</dbReference>
<dbReference type="InterPro" id="IPR017932">
    <property type="entry name" value="GATase_2_dom"/>
</dbReference>
<proteinExistence type="predicted"/>
<evidence type="ECO:0000313" key="2">
    <source>
        <dbReference type="EMBL" id="NMK55573.1"/>
    </source>
</evidence>
<protein>
    <recommendedName>
        <fullName evidence="1">Glutamine amidotransferase type-2 domain-containing protein</fullName>
    </recommendedName>
</protein>
<dbReference type="Gene3D" id="3.60.20.10">
    <property type="entry name" value="Glutamine Phosphoribosylpyrophosphate, subunit 1, domain 1"/>
    <property type="match status" value="1"/>
</dbReference>
<keyword evidence="3" id="KW-1185">Reference proteome</keyword>
<evidence type="ECO:0000313" key="3">
    <source>
        <dbReference type="Proteomes" id="UP000538955"/>
    </source>
</evidence>
<comment type="caution">
    <text evidence="2">The sequence shown here is derived from an EMBL/GenBank/DDBJ whole genome shotgun (WGS) entry which is preliminary data.</text>
</comment>
<evidence type="ECO:0000259" key="1">
    <source>
        <dbReference type="PROSITE" id="PS51278"/>
    </source>
</evidence>
<feature type="domain" description="Glutamine amidotransferase type-2" evidence="1">
    <location>
        <begin position="18"/>
        <end position="61"/>
    </location>
</feature>
<dbReference type="Proteomes" id="UP000538955">
    <property type="component" value="Unassembled WGS sequence"/>
</dbReference>
<organism evidence="2 3">
    <name type="scientific">Staphylococcus capitis</name>
    <dbReference type="NCBI Taxonomy" id="29388"/>
    <lineage>
        <taxon>Bacteria</taxon>
        <taxon>Bacillati</taxon>
        <taxon>Bacillota</taxon>
        <taxon>Bacilli</taxon>
        <taxon>Bacillales</taxon>
        <taxon>Staphylococcaceae</taxon>
        <taxon>Staphylococcus</taxon>
    </lineage>
</organism>
<feature type="non-terminal residue" evidence="2">
    <location>
        <position position="61"/>
    </location>
</feature>
<gene>
    <name evidence="2" type="ORF">HHM24_12700</name>
</gene>
<dbReference type="Pfam" id="PF00310">
    <property type="entry name" value="GATase_2"/>
    <property type="match status" value="1"/>
</dbReference>
<reference evidence="2 3" key="1">
    <citation type="submission" date="2020-04" db="EMBL/GenBank/DDBJ databases">
        <title>The Epidemiology and Molecular Characteristics of Linezolid-Resistant Staphylococcus capitis in Huashan Hospital, Shanghai.</title>
        <authorList>
            <person name="Ding L."/>
            <person name="Li P."/>
            <person name="Yang Y."/>
            <person name="Lin D."/>
            <person name="Xu X."/>
        </authorList>
    </citation>
    <scope>NUCLEOTIDE SEQUENCE [LARGE SCALE GENOMIC DNA]</scope>
    <source>
        <strain evidence="2 3">17-84</strain>
    </source>
</reference>
<name>A0ABX1SW06_STACP</name>
<sequence>MPHPATGLYNPAYEHDSCGVAMVVDMHGRRSRDIVDKAITALLNLEHRGAAGAEPNSGDGA</sequence>
<dbReference type="InterPro" id="IPR029055">
    <property type="entry name" value="Ntn_hydrolases_N"/>
</dbReference>
<accession>A0ABX1SW06</accession>
<dbReference type="SUPFAM" id="SSF56235">
    <property type="entry name" value="N-terminal nucleophile aminohydrolases (Ntn hydrolases)"/>
    <property type="match status" value="1"/>
</dbReference>
<dbReference type="PROSITE" id="PS51278">
    <property type="entry name" value="GATASE_TYPE_2"/>
    <property type="match status" value="1"/>
</dbReference>